<dbReference type="AlphaFoldDB" id="A0AA39KJF0"/>
<dbReference type="EMBL" id="JAQQBR010001833">
    <property type="protein sequence ID" value="KAK0163557.1"/>
    <property type="molecule type" value="Genomic_DNA"/>
</dbReference>
<sequence length="204" mass="23971">METILVLNIDHKKHLQFLSEQPLQVLQDFCKLALDYLQKGPNFKLYNAAAQKLVVEPENIQNYVEGLVYLFMESTKNKLTFEQFRELIIFLGFVDEKESLLSQLYETKQSEIENAMTNIGFKLPEYHNMEWRFEAQIASRTMLKQVEPLITMDFTLKNTKETSDLKHVILQADATNLLHLTRELEAALQEEKSQQMRKIKRSIK</sequence>
<evidence type="ECO:0000313" key="2">
    <source>
        <dbReference type="EMBL" id="KAK0163557.1"/>
    </source>
</evidence>
<reference evidence="2" key="2">
    <citation type="submission" date="2023-03" db="EMBL/GenBank/DDBJ databases">
        <authorList>
            <person name="Inwood S.N."/>
            <person name="Skelly J.G."/>
            <person name="Guhlin J."/>
            <person name="Harrop T.W.R."/>
            <person name="Goldson S.G."/>
            <person name="Dearden P.K."/>
        </authorList>
    </citation>
    <scope>NUCLEOTIDE SEQUENCE</scope>
    <source>
        <strain evidence="2">Lincoln</strain>
        <tissue evidence="2">Whole body</tissue>
    </source>
</reference>
<dbReference type="PROSITE" id="PS51269">
    <property type="entry name" value="COMM"/>
    <property type="match status" value="1"/>
</dbReference>
<reference evidence="2" key="1">
    <citation type="journal article" date="2023" name="bioRxiv">
        <title>Scaffold-level genome assemblies of two parasitoid biocontrol wasps reveal the parthenogenesis mechanism and an associated novel virus.</title>
        <authorList>
            <person name="Inwood S."/>
            <person name="Skelly J."/>
            <person name="Guhlin J."/>
            <person name="Harrop T."/>
            <person name="Goldson S."/>
            <person name="Dearden P."/>
        </authorList>
    </citation>
    <scope>NUCLEOTIDE SEQUENCE</scope>
    <source>
        <strain evidence="2">Lincoln</strain>
        <tissue evidence="2">Whole body</tissue>
    </source>
</reference>
<keyword evidence="3" id="KW-1185">Reference proteome</keyword>
<accession>A0AA39KJF0</accession>
<proteinExistence type="predicted"/>
<dbReference type="InterPro" id="IPR017920">
    <property type="entry name" value="COMM"/>
</dbReference>
<name>A0AA39KJF0_MICHY</name>
<dbReference type="InterPro" id="IPR037354">
    <property type="entry name" value="Commd2"/>
</dbReference>
<dbReference type="PANTHER" id="PTHR15857">
    <property type="entry name" value="COMM DOMAIN CONTAINING PROTEIN 2"/>
    <property type="match status" value="1"/>
</dbReference>
<dbReference type="PANTHER" id="PTHR15857:SF0">
    <property type="entry name" value="COMM DOMAIN-CONTAINING PROTEIN 2"/>
    <property type="match status" value="1"/>
</dbReference>
<gene>
    <name evidence="2" type="ORF">PV327_007227</name>
</gene>
<evidence type="ECO:0000259" key="1">
    <source>
        <dbReference type="PROSITE" id="PS51269"/>
    </source>
</evidence>
<dbReference type="Pfam" id="PF07258">
    <property type="entry name" value="COMM_domain"/>
    <property type="match status" value="1"/>
</dbReference>
<organism evidence="2 3">
    <name type="scientific">Microctonus hyperodae</name>
    <name type="common">Parasitoid wasp</name>
    <dbReference type="NCBI Taxonomy" id="165561"/>
    <lineage>
        <taxon>Eukaryota</taxon>
        <taxon>Metazoa</taxon>
        <taxon>Ecdysozoa</taxon>
        <taxon>Arthropoda</taxon>
        <taxon>Hexapoda</taxon>
        <taxon>Insecta</taxon>
        <taxon>Pterygota</taxon>
        <taxon>Neoptera</taxon>
        <taxon>Endopterygota</taxon>
        <taxon>Hymenoptera</taxon>
        <taxon>Apocrita</taxon>
        <taxon>Ichneumonoidea</taxon>
        <taxon>Braconidae</taxon>
        <taxon>Euphorinae</taxon>
        <taxon>Microctonus</taxon>
    </lineage>
</organism>
<feature type="domain" description="COMM" evidence="1">
    <location>
        <begin position="125"/>
        <end position="195"/>
    </location>
</feature>
<protein>
    <recommendedName>
        <fullName evidence="1">COMM domain-containing protein</fullName>
    </recommendedName>
</protein>
<dbReference type="CDD" id="cd04750">
    <property type="entry name" value="Commd2"/>
    <property type="match status" value="1"/>
</dbReference>
<comment type="caution">
    <text evidence="2">The sequence shown here is derived from an EMBL/GenBank/DDBJ whole genome shotgun (WGS) entry which is preliminary data.</text>
</comment>
<evidence type="ECO:0000313" key="3">
    <source>
        <dbReference type="Proteomes" id="UP001168972"/>
    </source>
</evidence>
<dbReference type="Proteomes" id="UP001168972">
    <property type="component" value="Unassembled WGS sequence"/>
</dbReference>